<comment type="caution">
    <text evidence="1">The sequence shown here is derived from an EMBL/GenBank/DDBJ whole genome shotgun (WGS) entry which is preliminary data.</text>
</comment>
<reference evidence="2" key="1">
    <citation type="journal article" date="2019" name="Int. J. Syst. Evol. Microbiol.">
        <title>The Global Catalogue of Microorganisms (GCM) 10K type strain sequencing project: providing services to taxonomists for standard genome sequencing and annotation.</title>
        <authorList>
            <consortium name="The Broad Institute Genomics Platform"/>
            <consortium name="The Broad Institute Genome Sequencing Center for Infectious Disease"/>
            <person name="Wu L."/>
            <person name="Ma J."/>
        </authorList>
    </citation>
    <scope>NUCLEOTIDE SEQUENCE [LARGE SCALE GENOMIC DNA]</scope>
    <source>
        <strain evidence="2">KCTC 42585</strain>
    </source>
</reference>
<evidence type="ECO:0000313" key="1">
    <source>
        <dbReference type="EMBL" id="MFD2518737.1"/>
    </source>
</evidence>
<dbReference type="InterPro" id="IPR006336">
    <property type="entry name" value="GCS2"/>
</dbReference>
<proteinExistence type="predicted"/>
<protein>
    <submittedName>
        <fullName evidence="1">Glutamate-cysteine ligase family protein</fullName>
    </submittedName>
</protein>
<dbReference type="PANTHER" id="PTHR36510">
    <property type="entry name" value="GLUTAMATE--CYSTEINE LIGASE 2-RELATED"/>
    <property type="match status" value="1"/>
</dbReference>
<dbReference type="InterPro" id="IPR014746">
    <property type="entry name" value="Gln_synth/guanido_kin_cat_dom"/>
</dbReference>
<dbReference type="Proteomes" id="UP001597468">
    <property type="component" value="Unassembled WGS sequence"/>
</dbReference>
<dbReference type="EMBL" id="JBHULT010000010">
    <property type="protein sequence ID" value="MFD2518737.1"/>
    <property type="molecule type" value="Genomic_DNA"/>
</dbReference>
<name>A0ABW5IYG6_9FLAO</name>
<dbReference type="Pfam" id="PF04107">
    <property type="entry name" value="GCS2"/>
    <property type="match status" value="1"/>
</dbReference>
<dbReference type="Gene3D" id="3.30.590.20">
    <property type="match status" value="1"/>
</dbReference>
<dbReference type="RefSeq" id="WP_380753393.1">
    <property type="nucleotide sequence ID" value="NZ_JBHULT010000010.1"/>
</dbReference>
<organism evidence="1 2">
    <name type="scientific">Salinimicrobium flavum</name>
    <dbReference type="NCBI Taxonomy" id="1737065"/>
    <lineage>
        <taxon>Bacteria</taxon>
        <taxon>Pseudomonadati</taxon>
        <taxon>Bacteroidota</taxon>
        <taxon>Flavobacteriia</taxon>
        <taxon>Flavobacteriales</taxon>
        <taxon>Flavobacteriaceae</taxon>
        <taxon>Salinimicrobium</taxon>
    </lineage>
</organism>
<dbReference type="SUPFAM" id="SSF55931">
    <property type="entry name" value="Glutamine synthetase/guanido kinase"/>
    <property type="match status" value="1"/>
</dbReference>
<evidence type="ECO:0000313" key="2">
    <source>
        <dbReference type="Proteomes" id="UP001597468"/>
    </source>
</evidence>
<dbReference type="GO" id="GO:0016874">
    <property type="term" value="F:ligase activity"/>
    <property type="evidence" value="ECO:0007669"/>
    <property type="project" value="UniProtKB-KW"/>
</dbReference>
<sequence length="410" mass="46833">MSYHLFEVYGIELEYMLVHKADLKVNPIVDQLMIKKHGSLVSDVENGEIEWSNELVAHVVEMKTNGPTADLDQLGDLFAENVKEMNKLLADLGTQLLPTAAHPLMHPETEMKLWQHNYSRIYELYNRIFDCRGHGWSNVQSMHINLPFYDDTEFERLHAAVRLLLPIIPGLSASSPVFEGKFTGYKDARMHVYKTNQKEIPQMTGKVIPEQLFSRKEYFDGIFEPINKAIRPHDAGNILDHHFLNSRGAIARFDRNAIEIRVIDIQECPAADVAIAVFIIGVLKLLVSEELIALEDQKKWHENDLFEIFDEVIKDAEDTVVTNEAFLAVFDISPSATVGEIWKKLYFLVRDTISETHRSIIETILEQGSLSTRILTALGENPSEEKILEVYKDLGRCLQENRLFDAKPSS</sequence>
<dbReference type="InterPro" id="IPR050141">
    <property type="entry name" value="GCL_type2/YbdK_subfam"/>
</dbReference>
<gene>
    <name evidence="1" type="ORF">ACFSTG_12580</name>
</gene>
<keyword evidence="2" id="KW-1185">Reference proteome</keyword>
<accession>A0ABW5IYG6</accession>
<dbReference type="PANTHER" id="PTHR36510:SF1">
    <property type="entry name" value="GLUTAMATE--CYSTEINE LIGASE 2-RELATED"/>
    <property type="match status" value="1"/>
</dbReference>
<keyword evidence="1" id="KW-0436">Ligase</keyword>